<protein>
    <submittedName>
        <fullName evidence="1">Uncharacterized protein</fullName>
    </submittedName>
</protein>
<proteinExistence type="predicted"/>
<reference evidence="1" key="2">
    <citation type="submission" date="2014-03" db="EMBL/GenBank/DDBJ databases">
        <title>Candidatus Competibacter-lineage genomes retrieved from metagenomes reveal functional metabolic diversity.</title>
        <authorList>
            <person name="McIlroy S.J."/>
            <person name="Albertsen M."/>
            <person name="Andresen E.K."/>
            <person name="Saunders A.M."/>
            <person name="Kristiansen R."/>
            <person name="Stokholm-Bjerregaard M."/>
            <person name="Nielsen K.L."/>
            <person name="Nielsen P.H."/>
        </authorList>
    </citation>
    <scope>NUCLEOTIDE SEQUENCE</scope>
    <source>
        <strain evidence="1">Run_A_D11</strain>
    </source>
</reference>
<organism evidence="1 2">
    <name type="scientific">Candidatus Competibacter denitrificans Run_A_D11</name>
    <dbReference type="NCBI Taxonomy" id="1400863"/>
    <lineage>
        <taxon>Bacteria</taxon>
        <taxon>Pseudomonadati</taxon>
        <taxon>Pseudomonadota</taxon>
        <taxon>Gammaproteobacteria</taxon>
        <taxon>Candidatus Competibacteraceae</taxon>
        <taxon>Candidatus Competibacter</taxon>
    </lineage>
</organism>
<comment type="caution">
    <text evidence="1">The sequence shown here is derived from an EMBL/GenBank/DDBJ whole genome shotgun (WGS) entry which is preliminary data.</text>
</comment>
<dbReference type="AlphaFoldDB" id="W6M8V2"/>
<evidence type="ECO:0000313" key="1">
    <source>
        <dbReference type="EMBL" id="CDI04007.1"/>
    </source>
</evidence>
<sequence length="36" mass="4137">MLKSDLPAGVPVSWYRACYPKVELRQEGYTADKARH</sequence>
<accession>W6M8V2</accession>
<dbReference type="EMBL" id="CBTJ020000088">
    <property type="protein sequence ID" value="CDI04007.1"/>
    <property type="molecule type" value="Genomic_DNA"/>
</dbReference>
<gene>
    <name evidence="1" type="ORF">BN873_770040</name>
</gene>
<keyword evidence="2" id="KW-1185">Reference proteome</keyword>
<name>W6M8V2_9GAMM</name>
<reference evidence="1" key="1">
    <citation type="submission" date="2013-07" db="EMBL/GenBank/DDBJ databases">
        <authorList>
            <person name="McIlroy S."/>
        </authorList>
    </citation>
    <scope>NUCLEOTIDE SEQUENCE [LARGE SCALE GENOMIC DNA]</scope>
    <source>
        <strain evidence="1">Run_A_D11</strain>
    </source>
</reference>
<evidence type="ECO:0000313" key="2">
    <source>
        <dbReference type="Proteomes" id="UP000035760"/>
    </source>
</evidence>
<dbReference type="Proteomes" id="UP000035760">
    <property type="component" value="Unassembled WGS sequence"/>
</dbReference>